<evidence type="ECO:0008006" key="3">
    <source>
        <dbReference type="Google" id="ProtNLM"/>
    </source>
</evidence>
<dbReference type="InterPro" id="IPR029069">
    <property type="entry name" value="HotDog_dom_sf"/>
</dbReference>
<dbReference type="eggNOG" id="COG2050">
    <property type="taxonomic scope" value="Bacteria"/>
</dbReference>
<dbReference type="EMBL" id="CP001958">
    <property type="protein sequence ID" value="ADG96636.1"/>
    <property type="molecule type" value="Genomic_DNA"/>
</dbReference>
<dbReference type="InterPro" id="IPR027961">
    <property type="entry name" value="DUF4442"/>
</dbReference>
<dbReference type="HOGENOM" id="CLU_102543_2_0_11"/>
<dbReference type="RefSeq" id="WP_013137092.1">
    <property type="nucleotide sequence ID" value="NC_014168.1"/>
</dbReference>
<dbReference type="Gene3D" id="3.10.129.10">
    <property type="entry name" value="Hotdog Thioesterase"/>
    <property type="match status" value="1"/>
</dbReference>
<dbReference type="Proteomes" id="UP000002247">
    <property type="component" value="Chromosome"/>
</dbReference>
<reference evidence="1 2" key="1">
    <citation type="journal article" date="2010" name="Stand. Genomic Sci.">
        <title>Complete genome sequence of Segniliparus rotundus type strain (CDC 1076).</title>
        <authorList>
            <person name="Sikorski J."/>
            <person name="Lapidus A."/>
            <person name="Copeland A."/>
            <person name="Misra M."/>
            <person name="Glavina Del Rio T."/>
            <person name="Nolan M."/>
            <person name="Lucas S."/>
            <person name="Chen F."/>
            <person name="Tice H."/>
            <person name="Cheng J.F."/>
            <person name="Jando M."/>
            <person name="Schneider S."/>
            <person name="Bruce D."/>
            <person name="Goodwin L."/>
            <person name="Pitluck S."/>
            <person name="Liolios K."/>
            <person name="Mikhailova N."/>
            <person name="Pati A."/>
            <person name="Ivanova N."/>
            <person name="Mavromatis K."/>
            <person name="Chen A."/>
            <person name="Palaniappan K."/>
            <person name="Chertkov O."/>
            <person name="Land M."/>
            <person name="Hauser L."/>
            <person name="Chang Y.J."/>
            <person name="Jeffries C.D."/>
            <person name="Brettin T."/>
            <person name="Detter J.C."/>
            <person name="Han C."/>
            <person name="Rohde M."/>
            <person name="Goker M."/>
            <person name="Bristow J."/>
            <person name="Eisen J.A."/>
            <person name="Markowitz V."/>
            <person name="Hugenholtz P."/>
            <person name="Kyrpides N.C."/>
            <person name="Klenk H.P."/>
        </authorList>
    </citation>
    <scope>NUCLEOTIDE SEQUENCE [LARGE SCALE GENOMIC DNA]</scope>
    <source>
        <strain evidence="2">ATCC BAA-972 / CDC 1076 / CIP 108378 / DSM 44985 / JCM 13578</strain>
    </source>
</reference>
<keyword evidence="2" id="KW-1185">Reference proteome</keyword>
<sequence length="183" mass="19557">MAVFKSKPVTSRTELALRGSALGRAWLKLGKSVPGRVAFSAGYALKAPYFATVTPYVRTIEPGRAEVSAPSWFLTHNHIGSLHAIACCNTAEAAMGLVMEASTPSTHRWLPKGMTVNYLKIIKGGVRTIAHLPEGFDFSTITEGSEVPVHFQVIDSAGIEVANGTITTWVSPKPLGAAPNQLR</sequence>
<evidence type="ECO:0000313" key="1">
    <source>
        <dbReference type="EMBL" id="ADG96636.1"/>
    </source>
</evidence>
<name>D6ZA94_SEGRD</name>
<dbReference type="Pfam" id="PF14539">
    <property type="entry name" value="DUF4442"/>
    <property type="match status" value="1"/>
</dbReference>
<accession>D6ZA94</accession>
<proteinExistence type="predicted"/>
<evidence type="ECO:0000313" key="2">
    <source>
        <dbReference type="Proteomes" id="UP000002247"/>
    </source>
</evidence>
<dbReference type="SUPFAM" id="SSF54637">
    <property type="entry name" value="Thioesterase/thiol ester dehydrase-isomerase"/>
    <property type="match status" value="1"/>
</dbReference>
<dbReference type="AlphaFoldDB" id="D6ZA94"/>
<dbReference type="OrthoDB" id="793353at2"/>
<gene>
    <name evidence="1" type="ordered locus">Srot_0147</name>
</gene>
<protein>
    <recommendedName>
        <fullName evidence="3">Thioesterase</fullName>
    </recommendedName>
</protein>
<dbReference type="STRING" id="640132.Srot_0147"/>
<dbReference type="KEGG" id="srt:Srot_0147"/>
<organism evidence="1 2">
    <name type="scientific">Segniliparus rotundus (strain ATCC BAA-972 / CDC 1076 / CIP 108378 / DSM 44985 / JCM 13578)</name>
    <dbReference type="NCBI Taxonomy" id="640132"/>
    <lineage>
        <taxon>Bacteria</taxon>
        <taxon>Bacillati</taxon>
        <taxon>Actinomycetota</taxon>
        <taxon>Actinomycetes</taxon>
        <taxon>Mycobacteriales</taxon>
        <taxon>Segniliparaceae</taxon>
        <taxon>Segniliparus</taxon>
    </lineage>
</organism>